<proteinExistence type="predicted"/>
<dbReference type="Proteomes" id="UP000247498">
    <property type="component" value="Unassembled WGS sequence"/>
</dbReference>
<sequence>MQRATLLLLALAASAALLAAPAAALDDPCLTLEDGAPCQTDVCSVGGTCSAGTCSGESPKDCSAEGDGLCLVGTCDVATGACVATNAADNHPCQTDVCSVGGTCSAGTCSGENPKDCSAEGDGLCLVGTCDADTGACVATNAADNTPCQTDVCSVGGTCSAGTCSGESAKDCSAEGGGLCLVGTCDADTGACVATNAADNTPCQTDVCSVGGTCSAGTCSGESAKDCSAEGDGLCLVGTCDVDTGACVATNAADNTPCQTDVCSVGGTCSAGTCSGESAKDCSAEGDGLCLVGTCDVDTGACVATNAADNTPCQTDVCSVGGTCSAGTCSGESAKDCSAEGDGLCLVGTCDVDTGACVATNAADDTPCQTDVCSVGGTCSAGTCSGESAKDCSAEGDGLCLVGTCDADTGACVATNAAEGTACDDGNACTLADTCDAEGTCQPGTAKTCDEADECNAGTCDPDTGACAYKPLSGQPCNLDESVCTFDTCAAADAAGRSACEPAGAALTLVPAPREETTFKAKVACASEARIEAQKLVAESLSPDSFAEVSGIVYSLNASAPYPMGTTPVLVTGAVQVTRAGLSGTCSSETAVSVVVKDDIEGGDHIRCGFADKSSNAVVMIPKGATTWSGSFTGYYLADDGVPKGVTKAGCPVSASITKSSVSCKTCEGTSDKTCPATATTTTSGATVSIKGAAAGHRISWTVQVVAKDGTVKSRKCGVCVAAYTTKPPAKCPVEWAVDKTVKCGKKSLRRLF</sequence>
<dbReference type="AlphaFoldDB" id="A0A2V0P5P0"/>
<evidence type="ECO:0008006" key="4">
    <source>
        <dbReference type="Google" id="ProtNLM"/>
    </source>
</evidence>
<dbReference type="OrthoDB" id="4062651at2759"/>
<name>A0A2V0P5P0_9CHLO</name>
<keyword evidence="3" id="KW-1185">Reference proteome</keyword>
<accession>A0A2V0P5P0</accession>
<protein>
    <recommendedName>
        <fullName evidence="4">Disintegrin domain-containing protein</fullName>
    </recommendedName>
</protein>
<comment type="caution">
    <text evidence="2">The sequence shown here is derived from an EMBL/GenBank/DDBJ whole genome shotgun (WGS) entry which is preliminary data.</text>
</comment>
<feature type="chain" id="PRO_5016102434" description="Disintegrin domain-containing protein" evidence="1">
    <location>
        <begin position="25"/>
        <end position="753"/>
    </location>
</feature>
<evidence type="ECO:0000313" key="3">
    <source>
        <dbReference type="Proteomes" id="UP000247498"/>
    </source>
</evidence>
<evidence type="ECO:0000313" key="2">
    <source>
        <dbReference type="EMBL" id="GBF93183.1"/>
    </source>
</evidence>
<reference evidence="2 3" key="1">
    <citation type="journal article" date="2018" name="Sci. Rep.">
        <title>Raphidocelis subcapitata (=Pseudokirchneriella subcapitata) provides an insight into genome evolution and environmental adaptations in the Sphaeropleales.</title>
        <authorList>
            <person name="Suzuki S."/>
            <person name="Yamaguchi H."/>
            <person name="Nakajima N."/>
            <person name="Kawachi M."/>
        </authorList>
    </citation>
    <scope>NUCLEOTIDE SEQUENCE [LARGE SCALE GENOMIC DNA]</scope>
    <source>
        <strain evidence="2 3">NIES-35</strain>
    </source>
</reference>
<evidence type="ECO:0000256" key="1">
    <source>
        <dbReference type="SAM" id="SignalP"/>
    </source>
</evidence>
<gene>
    <name evidence="2" type="ORF">Rsub_05915</name>
</gene>
<feature type="signal peptide" evidence="1">
    <location>
        <begin position="1"/>
        <end position="24"/>
    </location>
</feature>
<keyword evidence="1" id="KW-0732">Signal</keyword>
<organism evidence="2 3">
    <name type="scientific">Raphidocelis subcapitata</name>
    <dbReference type="NCBI Taxonomy" id="307507"/>
    <lineage>
        <taxon>Eukaryota</taxon>
        <taxon>Viridiplantae</taxon>
        <taxon>Chlorophyta</taxon>
        <taxon>core chlorophytes</taxon>
        <taxon>Chlorophyceae</taxon>
        <taxon>CS clade</taxon>
        <taxon>Sphaeropleales</taxon>
        <taxon>Selenastraceae</taxon>
        <taxon>Raphidocelis</taxon>
    </lineage>
</organism>
<dbReference type="EMBL" id="BDRX01000038">
    <property type="protein sequence ID" value="GBF93183.1"/>
    <property type="molecule type" value="Genomic_DNA"/>
</dbReference>
<dbReference type="InParanoid" id="A0A2V0P5P0"/>